<keyword evidence="4" id="KW-1185">Reference proteome</keyword>
<dbReference type="Gene3D" id="1.10.340.70">
    <property type="match status" value="1"/>
</dbReference>
<feature type="domain" description="Integrase zinc-binding" evidence="2">
    <location>
        <begin position="115"/>
        <end position="152"/>
    </location>
</feature>
<dbReference type="OrthoDB" id="2517075at2759"/>
<accession>A0A9Q3CWV5</accession>
<dbReference type="EMBL" id="AVOT02010289">
    <property type="protein sequence ID" value="MBW0489857.1"/>
    <property type="molecule type" value="Genomic_DNA"/>
</dbReference>
<dbReference type="Pfam" id="PF17921">
    <property type="entry name" value="Integrase_H2C2"/>
    <property type="match status" value="1"/>
</dbReference>
<protein>
    <recommendedName>
        <fullName evidence="2">Integrase zinc-binding domain-containing protein</fullName>
    </recommendedName>
</protein>
<evidence type="ECO:0000256" key="1">
    <source>
        <dbReference type="SAM" id="MobiDB-lite"/>
    </source>
</evidence>
<gene>
    <name evidence="3" type="ORF">O181_029572</name>
</gene>
<dbReference type="Proteomes" id="UP000765509">
    <property type="component" value="Unassembled WGS sequence"/>
</dbReference>
<name>A0A9Q3CWV5_9BASI</name>
<organism evidence="3 4">
    <name type="scientific">Austropuccinia psidii MF-1</name>
    <dbReference type="NCBI Taxonomy" id="1389203"/>
    <lineage>
        <taxon>Eukaryota</taxon>
        <taxon>Fungi</taxon>
        <taxon>Dikarya</taxon>
        <taxon>Basidiomycota</taxon>
        <taxon>Pucciniomycotina</taxon>
        <taxon>Pucciniomycetes</taxon>
        <taxon>Pucciniales</taxon>
        <taxon>Sphaerophragmiaceae</taxon>
        <taxon>Austropuccinia</taxon>
    </lineage>
</organism>
<dbReference type="AlphaFoldDB" id="A0A9Q3CWV5"/>
<evidence type="ECO:0000313" key="3">
    <source>
        <dbReference type="EMBL" id="MBW0489857.1"/>
    </source>
</evidence>
<proteinExistence type="predicted"/>
<evidence type="ECO:0000259" key="2">
    <source>
        <dbReference type="Pfam" id="PF17921"/>
    </source>
</evidence>
<dbReference type="InterPro" id="IPR041588">
    <property type="entry name" value="Integrase_H2C2"/>
</dbReference>
<feature type="region of interest" description="Disordered" evidence="1">
    <location>
        <begin position="13"/>
        <end position="33"/>
    </location>
</feature>
<reference evidence="3" key="1">
    <citation type="submission" date="2021-03" db="EMBL/GenBank/DDBJ databases">
        <title>Draft genome sequence of rust myrtle Austropuccinia psidii MF-1, a brazilian biotype.</title>
        <authorList>
            <person name="Quecine M.C."/>
            <person name="Pachon D.M.R."/>
            <person name="Bonatelli M.L."/>
            <person name="Correr F.H."/>
            <person name="Franceschini L.M."/>
            <person name="Leite T.F."/>
            <person name="Margarido G.R.A."/>
            <person name="Almeida C.A."/>
            <person name="Ferrarezi J.A."/>
            <person name="Labate C.A."/>
        </authorList>
    </citation>
    <scope>NUCLEOTIDE SEQUENCE</scope>
    <source>
        <strain evidence="3">MF-1</strain>
    </source>
</reference>
<comment type="caution">
    <text evidence="3">The sequence shown here is derived from an EMBL/GenBank/DDBJ whole genome shotgun (WGS) entry which is preliminary data.</text>
</comment>
<evidence type="ECO:0000313" key="4">
    <source>
        <dbReference type="Proteomes" id="UP000765509"/>
    </source>
</evidence>
<sequence length="155" mass="18477">MKIDKKRNFRFYEWAPESGTPDSEDTESEGTEDPTLVIDSSELHNELFSAVMKTYAKQKQCGIFLELCQQKYRRPELECQIEEPWLRDYKDNKFLLIYGLIYHREKNTSAPTVIDRQHISLILQEIHDCPYMGHMSEDRTKERVGSTAWWPIWEQ</sequence>
<feature type="compositionally biased region" description="Acidic residues" evidence="1">
    <location>
        <begin position="22"/>
        <end position="32"/>
    </location>
</feature>